<dbReference type="AlphaFoldDB" id="A0A7H1NT72"/>
<gene>
    <name evidence="1" type="ORF">JGUZn3_17650</name>
</gene>
<proteinExistence type="predicted"/>
<reference evidence="1 2" key="1">
    <citation type="submission" date="2020-08" db="EMBL/GenBank/DDBJ databases">
        <title>Complete genome sequence of Entomobacter blattae G55GP.</title>
        <authorList>
            <person name="Poehlein A."/>
            <person name="Guzman J."/>
            <person name="Daniel R."/>
            <person name="Vilcinskas A."/>
        </authorList>
    </citation>
    <scope>NUCLEOTIDE SEQUENCE [LARGE SCALE GENOMIC DNA]</scope>
    <source>
        <strain evidence="1 2">G55GP</strain>
    </source>
</reference>
<organism evidence="1 2">
    <name type="scientific">Entomobacter blattae</name>
    <dbReference type="NCBI Taxonomy" id="2762277"/>
    <lineage>
        <taxon>Bacteria</taxon>
        <taxon>Pseudomonadati</taxon>
        <taxon>Pseudomonadota</taxon>
        <taxon>Alphaproteobacteria</taxon>
        <taxon>Acetobacterales</taxon>
        <taxon>Acetobacteraceae</taxon>
        <taxon>Entomobacter</taxon>
    </lineage>
</organism>
<name>A0A7H1NT72_9PROT</name>
<evidence type="ECO:0000313" key="1">
    <source>
        <dbReference type="EMBL" id="QNT78982.1"/>
    </source>
</evidence>
<evidence type="ECO:0000313" key="2">
    <source>
        <dbReference type="Proteomes" id="UP000516349"/>
    </source>
</evidence>
<dbReference type="KEGG" id="ebla:JGUZn3_17650"/>
<keyword evidence="2" id="KW-1185">Reference proteome</keyword>
<protein>
    <submittedName>
        <fullName evidence="1">Uncharacterized protein</fullName>
    </submittedName>
</protein>
<dbReference type="EMBL" id="CP060244">
    <property type="protein sequence ID" value="QNT78982.1"/>
    <property type="molecule type" value="Genomic_DNA"/>
</dbReference>
<sequence>MCMNAMASVRLNPVGSAVTRKTHQEEGRFSNLPSSFSIVLSSALVYSTSPPVSVSGTVYTPELFPGMLKKLDQSNKA</sequence>
<accession>A0A7H1NT72</accession>
<dbReference type="Proteomes" id="UP000516349">
    <property type="component" value="Chromosome"/>
</dbReference>